<feature type="domain" description="GH16" evidence="2">
    <location>
        <begin position="203"/>
        <end position="453"/>
    </location>
</feature>
<dbReference type="PRINTS" id="PR00313">
    <property type="entry name" value="CABNDNGRPT"/>
</dbReference>
<organism evidence="3 4">
    <name type="scientific">Roseicella aquatilis</name>
    <dbReference type="NCBI Taxonomy" id="2527868"/>
    <lineage>
        <taxon>Bacteria</taxon>
        <taxon>Pseudomonadati</taxon>
        <taxon>Pseudomonadota</taxon>
        <taxon>Alphaproteobacteria</taxon>
        <taxon>Acetobacterales</taxon>
        <taxon>Roseomonadaceae</taxon>
        <taxon>Roseicella</taxon>
    </lineage>
</organism>
<proteinExistence type="inferred from homology"/>
<evidence type="ECO:0000259" key="2">
    <source>
        <dbReference type="PROSITE" id="PS51762"/>
    </source>
</evidence>
<dbReference type="Proteomes" id="UP000295023">
    <property type="component" value="Unassembled WGS sequence"/>
</dbReference>
<dbReference type="InterPro" id="IPR001343">
    <property type="entry name" value="Hemolysn_Ca-bd"/>
</dbReference>
<dbReference type="Pfam" id="PF00353">
    <property type="entry name" value="HemolysinCabind"/>
    <property type="match status" value="1"/>
</dbReference>
<dbReference type="Gene3D" id="2.60.120.200">
    <property type="match status" value="1"/>
</dbReference>
<protein>
    <submittedName>
        <fullName evidence="3">Glycosyl hydrolase family protein</fullName>
    </submittedName>
</protein>
<evidence type="ECO:0000256" key="1">
    <source>
        <dbReference type="ARBA" id="ARBA00006865"/>
    </source>
</evidence>
<dbReference type="Gene3D" id="2.150.10.10">
    <property type="entry name" value="Serralysin-like metalloprotease, C-terminal"/>
    <property type="match status" value="1"/>
</dbReference>
<dbReference type="EMBL" id="SKBM01000028">
    <property type="protein sequence ID" value="TCZ55258.1"/>
    <property type="molecule type" value="Genomic_DNA"/>
</dbReference>
<dbReference type="PROSITE" id="PS51762">
    <property type="entry name" value="GH16_2"/>
    <property type="match status" value="1"/>
</dbReference>
<dbReference type="GO" id="GO:0005509">
    <property type="term" value="F:calcium ion binding"/>
    <property type="evidence" value="ECO:0007669"/>
    <property type="project" value="InterPro"/>
</dbReference>
<name>A0A4R4D850_9PROT</name>
<dbReference type="SUPFAM" id="SSF51120">
    <property type="entry name" value="beta-Roll"/>
    <property type="match status" value="2"/>
</dbReference>
<evidence type="ECO:0000313" key="3">
    <source>
        <dbReference type="EMBL" id="TCZ55258.1"/>
    </source>
</evidence>
<gene>
    <name evidence="3" type="ORF">EXY23_21995</name>
</gene>
<dbReference type="InterPro" id="IPR011049">
    <property type="entry name" value="Serralysin-like_metalloprot_C"/>
</dbReference>
<dbReference type="InterPro" id="IPR050546">
    <property type="entry name" value="Glycosyl_Hydrlase_16"/>
</dbReference>
<dbReference type="InterPro" id="IPR013320">
    <property type="entry name" value="ConA-like_dom_sf"/>
</dbReference>
<dbReference type="RefSeq" id="WP_132294800.1">
    <property type="nucleotide sequence ID" value="NZ_SKBM01000028.1"/>
</dbReference>
<comment type="caution">
    <text evidence="3">The sequence shown here is derived from an EMBL/GenBank/DDBJ whole genome shotgun (WGS) entry which is preliminary data.</text>
</comment>
<keyword evidence="3" id="KW-0378">Hydrolase</keyword>
<keyword evidence="4" id="KW-1185">Reference proteome</keyword>
<comment type="similarity">
    <text evidence="1">Belongs to the glycosyl hydrolase 16 family.</text>
</comment>
<dbReference type="GO" id="GO:0004553">
    <property type="term" value="F:hydrolase activity, hydrolyzing O-glycosyl compounds"/>
    <property type="evidence" value="ECO:0007669"/>
    <property type="project" value="InterPro"/>
</dbReference>
<evidence type="ECO:0000313" key="4">
    <source>
        <dbReference type="Proteomes" id="UP000295023"/>
    </source>
</evidence>
<dbReference type="OrthoDB" id="7239458at2"/>
<reference evidence="3 4" key="1">
    <citation type="submission" date="2019-03" db="EMBL/GenBank/DDBJ databases">
        <title>Paracraurococcus aquatilis NE82 genome sequence.</title>
        <authorList>
            <person name="Zhao Y."/>
            <person name="Du Z."/>
        </authorList>
    </citation>
    <scope>NUCLEOTIDE SEQUENCE [LARGE SCALE GENOMIC DNA]</scope>
    <source>
        <strain evidence="3 4">NE82</strain>
    </source>
</reference>
<dbReference type="InterPro" id="IPR000757">
    <property type="entry name" value="Beta-glucanase-like"/>
</dbReference>
<sequence length="629" mass="64770">MIYLNAVNSSLSTSASAVKWLATSGTGSTLLGTTLNDYLSTSDPTATLGGGKGDDWYAVSDYRTTILETTGNGIDTVQSWASRFTLPAFVENLQLVGSNQLGTGNALNNIILAKTGNATLDGGAGNDVLVGGTGADTFVMSQGNGSDAIYSFNAAQDTIKLQGYGQYGFAAVKAGMTQVGADTVIALGGGEKLVLKNVQASSLTAQNFSLPSDPAHFGRAMTFGDEFDSLSASGSGLGTDWKTTWKIGVQGRTFGTASDQAYYGDASTGTNPFSIEDGILGITASPGGAAGMGYTSGVLTTAKSFAQLYGYFEISAQMPVGEGYLPAFWLLPTTGAWPPEIDIFEYVAKDPTAIYTSYGTTAGGATYRTAHLSDLSSGFHTYGLSWQADLMKWYVDDTLVYQVATPAELKQPMYMLVSLLTGTANSWQGLPTAANPTGTLQVDYVRAYQSTAVNVDDAGDVAALGGHYTRNADGSDLYDFTDSAAMLVMDASGLSSGLHGVLAGAAGSQVRGSAGPMSFTGGAGVDSFFFGVGNATVSGGDGNDSFVLTRGVIAAGDVIGDFHLDLGNGTEHDQLQLAGFSGDAHLDVVSASGSTQIYRVVDGTYVSPNITIAVVNGAAHLSAADYAFV</sequence>
<dbReference type="SUPFAM" id="SSF49899">
    <property type="entry name" value="Concanavalin A-like lectins/glucanases"/>
    <property type="match status" value="1"/>
</dbReference>
<dbReference type="PANTHER" id="PTHR10963">
    <property type="entry name" value="GLYCOSYL HYDROLASE-RELATED"/>
    <property type="match status" value="1"/>
</dbReference>
<dbReference type="AlphaFoldDB" id="A0A4R4D850"/>
<dbReference type="Pfam" id="PF00722">
    <property type="entry name" value="Glyco_hydro_16"/>
    <property type="match status" value="1"/>
</dbReference>
<dbReference type="CDD" id="cd08023">
    <property type="entry name" value="GH16_laminarinase_like"/>
    <property type="match status" value="1"/>
</dbReference>
<dbReference type="GO" id="GO:0005975">
    <property type="term" value="P:carbohydrate metabolic process"/>
    <property type="evidence" value="ECO:0007669"/>
    <property type="project" value="InterPro"/>
</dbReference>
<dbReference type="PANTHER" id="PTHR10963:SF55">
    <property type="entry name" value="GLYCOSIDE HYDROLASE FAMILY 16 PROTEIN"/>
    <property type="match status" value="1"/>
</dbReference>
<accession>A0A4R4D850</accession>